<name>A0ABM1A2E5_APLCA</name>
<reference evidence="2" key="1">
    <citation type="submission" date="2025-08" db="UniProtKB">
        <authorList>
            <consortium name="RefSeq"/>
        </authorList>
    </citation>
    <scope>IDENTIFICATION</scope>
</reference>
<accession>A0ABM1A2E5</accession>
<dbReference type="Proteomes" id="UP000694888">
    <property type="component" value="Unplaced"/>
</dbReference>
<evidence type="ECO:0000313" key="2">
    <source>
        <dbReference type="RefSeq" id="XP_012939446.1"/>
    </source>
</evidence>
<keyword evidence="1" id="KW-1185">Reference proteome</keyword>
<proteinExistence type="predicted"/>
<protein>
    <submittedName>
        <fullName evidence="2">Uncharacterized protein LOC106012122</fullName>
    </submittedName>
</protein>
<gene>
    <name evidence="2" type="primary">LOC106012122</name>
</gene>
<dbReference type="InterPro" id="IPR012674">
    <property type="entry name" value="Calycin"/>
</dbReference>
<dbReference type="GeneID" id="106012122"/>
<dbReference type="Gene3D" id="2.40.128.20">
    <property type="match status" value="1"/>
</dbReference>
<evidence type="ECO:0000313" key="1">
    <source>
        <dbReference type="Proteomes" id="UP000694888"/>
    </source>
</evidence>
<dbReference type="RefSeq" id="XP_012939446.1">
    <property type="nucleotide sequence ID" value="XM_013083992.1"/>
</dbReference>
<sequence length="122" mass="13657">MEQYFGTWKINAAENKGFEEFGRCAGMSAEQVAALNNRDFIMLIEEKAGGSYRLFVDYGTTTEDITFKFGVQQDYTGIDGVKSKLTVSMQGNMLVEDFVQEDGSTWTVRTRPEGKDLLVAKS</sequence>
<organism evidence="1 2">
    <name type="scientific">Aplysia californica</name>
    <name type="common">California sea hare</name>
    <dbReference type="NCBI Taxonomy" id="6500"/>
    <lineage>
        <taxon>Eukaryota</taxon>
        <taxon>Metazoa</taxon>
        <taxon>Spiralia</taxon>
        <taxon>Lophotrochozoa</taxon>
        <taxon>Mollusca</taxon>
        <taxon>Gastropoda</taxon>
        <taxon>Heterobranchia</taxon>
        <taxon>Euthyneura</taxon>
        <taxon>Tectipleura</taxon>
        <taxon>Aplysiida</taxon>
        <taxon>Aplysioidea</taxon>
        <taxon>Aplysiidae</taxon>
        <taxon>Aplysia</taxon>
    </lineage>
</organism>
<dbReference type="SUPFAM" id="SSF50814">
    <property type="entry name" value="Lipocalins"/>
    <property type="match status" value="1"/>
</dbReference>